<name>A0A443HLU6_BYSSP</name>
<dbReference type="SUPFAM" id="SSF49899">
    <property type="entry name" value="Concanavalin A-like lectins/glucanases"/>
    <property type="match status" value="1"/>
</dbReference>
<dbReference type="EMBL" id="RCNU01000012">
    <property type="protein sequence ID" value="RWQ92777.1"/>
    <property type="molecule type" value="Genomic_DNA"/>
</dbReference>
<dbReference type="InterPro" id="IPR013320">
    <property type="entry name" value="ConA-like_dom_sf"/>
</dbReference>
<reference evidence="1 2" key="1">
    <citation type="journal article" date="2018" name="Front. Microbiol.">
        <title>Genomic and genetic insights into a cosmopolitan fungus, Paecilomyces variotii (Eurotiales).</title>
        <authorList>
            <person name="Urquhart A.S."/>
            <person name="Mondo S.J."/>
            <person name="Makela M.R."/>
            <person name="Hane J.K."/>
            <person name="Wiebenga A."/>
            <person name="He G."/>
            <person name="Mihaltcheva S."/>
            <person name="Pangilinan J."/>
            <person name="Lipzen A."/>
            <person name="Barry K."/>
            <person name="de Vries R.P."/>
            <person name="Grigoriev I.V."/>
            <person name="Idnurm A."/>
        </authorList>
    </citation>
    <scope>NUCLEOTIDE SEQUENCE [LARGE SCALE GENOMIC DNA]</scope>
    <source>
        <strain evidence="1 2">CBS 101075</strain>
    </source>
</reference>
<evidence type="ECO:0000313" key="2">
    <source>
        <dbReference type="Proteomes" id="UP000283841"/>
    </source>
</evidence>
<dbReference type="STRING" id="264951.A0A443HLU6"/>
<proteinExistence type="predicted"/>
<protein>
    <submittedName>
        <fullName evidence="1">Uncharacterized protein</fullName>
    </submittedName>
</protein>
<keyword evidence="2" id="KW-1185">Reference proteome</keyword>
<accession>A0A443HLU6</accession>
<dbReference type="PANTHER" id="PTHR35332">
    <property type="entry name" value="REGULATION OF ENOLASE PROTEIN 1"/>
    <property type="match status" value="1"/>
</dbReference>
<dbReference type="InterPro" id="IPR009784">
    <property type="entry name" value="DUF1349"/>
</dbReference>
<dbReference type="Pfam" id="PF07081">
    <property type="entry name" value="DUF1349"/>
    <property type="match status" value="1"/>
</dbReference>
<dbReference type="AlphaFoldDB" id="A0A443HLU6"/>
<dbReference type="RefSeq" id="XP_028482422.1">
    <property type="nucleotide sequence ID" value="XM_028634163.1"/>
</dbReference>
<organism evidence="1 2">
    <name type="scientific">Byssochlamys spectabilis</name>
    <name type="common">Paecilomyces variotii</name>
    <dbReference type="NCBI Taxonomy" id="264951"/>
    <lineage>
        <taxon>Eukaryota</taxon>
        <taxon>Fungi</taxon>
        <taxon>Dikarya</taxon>
        <taxon>Ascomycota</taxon>
        <taxon>Pezizomycotina</taxon>
        <taxon>Eurotiomycetes</taxon>
        <taxon>Eurotiomycetidae</taxon>
        <taxon>Eurotiales</taxon>
        <taxon>Thermoascaceae</taxon>
        <taxon>Paecilomyces</taxon>
    </lineage>
</organism>
<dbReference type="PANTHER" id="PTHR35332:SF2">
    <property type="entry name" value="REGULATION OF ENOLASE PROTEIN 1"/>
    <property type="match status" value="1"/>
</dbReference>
<gene>
    <name evidence="1" type="ORF">C8Q69DRAFT_91436</name>
</gene>
<comment type="caution">
    <text evidence="1">The sequence shown here is derived from an EMBL/GenBank/DDBJ whole genome shotgun (WGS) entry which is preliminary data.</text>
</comment>
<evidence type="ECO:0000313" key="1">
    <source>
        <dbReference type="EMBL" id="RWQ92777.1"/>
    </source>
</evidence>
<dbReference type="Gene3D" id="2.60.120.200">
    <property type="match status" value="1"/>
</dbReference>
<dbReference type="Proteomes" id="UP000283841">
    <property type="component" value="Unassembled WGS sequence"/>
</dbReference>
<dbReference type="GeneID" id="39603440"/>
<sequence length="196" mass="21826">MVGFTFANTSEKVPGDGDIPVEFTLKASPSTDVWSKPPSTNRFNAPILYKSARLSSFKRARVALTANWTQQYDQGGLILVIKGHGDDQKWIKTGIEFVDEKPNISTVVKDRWADWSLLPVPSGGPAATVEMVRQQDGSLWIYLVEGIQRVPIREVTWAFEDEGNKECWVGTYVARPSDKGGDLVVDFRHLTVDLAD</sequence>
<dbReference type="VEuPathDB" id="FungiDB:C8Q69DRAFT_91436"/>